<dbReference type="PROSITE" id="PS00184">
    <property type="entry name" value="GARS"/>
    <property type="match status" value="1"/>
</dbReference>
<dbReference type="SUPFAM" id="SSF51246">
    <property type="entry name" value="Rudiment single hybrid motif"/>
    <property type="match status" value="1"/>
</dbReference>
<keyword evidence="6" id="KW-0658">Purine biosynthesis</keyword>
<protein>
    <recommendedName>
        <fullName evidence="2">phosphoribosylamine--glycine ligase</fullName>
        <ecNumber evidence="2">6.3.4.13</ecNumber>
    </recommendedName>
    <alternativeName>
        <fullName evidence="10">Glycinamide ribonucleotide synthetase</fullName>
    </alternativeName>
    <alternativeName>
        <fullName evidence="11">Phosphoribosylglycinamide synthetase</fullName>
    </alternativeName>
</protein>
<dbReference type="Gene3D" id="3.40.50.20">
    <property type="match status" value="1"/>
</dbReference>
<keyword evidence="5" id="KW-0547">Nucleotide-binding</keyword>
<dbReference type="SMART" id="SM01210">
    <property type="entry name" value="GARS_C"/>
    <property type="match status" value="1"/>
</dbReference>
<sequence length="417" mass="45389">MNIFVIGGGGREHALVWKLNQHGHQIFCAPGNPGIAEIAECVPLQVNQIKELADFSESNKIDLTVVGPEDPLMNGIVDLFEKRRLPIFGPYRQSARLEGSKEYAKEVMERFNVPTAAYRAFDNYEEAMVYLKEQGAPIVIKADGLAAGKGVTVAETIEEAEAALRAAMVQKVFGESGTKVVIEECLRGEEMTVLAFVDRNTVLAMVPSQDHKPVFDGDRGPNTGGMGAYSPVPHLEKWLPEIEKRVLLPVAEGLVSEGTPYQGVLYAGLMLTENGPKVIEFNVRFGDPEAQVILPRLENDLAEVFLAVAEKRLHEIDLSWKPGASVCLIAASPGYPGPPTKGLAITLPQTITENTQIFHAGTAIQNNQLVTNGGRVFGVTAQGADITEAREQAYSLMEEVLFKGKHFRRDIAAKALS</sequence>
<dbReference type="InterPro" id="IPR016185">
    <property type="entry name" value="PreATP-grasp_dom_sf"/>
</dbReference>
<evidence type="ECO:0000256" key="6">
    <source>
        <dbReference type="ARBA" id="ARBA00022755"/>
    </source>
</evidence>
<dbReference type="InterPro" id="IPR020561">
    <property type="entry name" value="PRibGlycinamid_synth_ATP-grasp"/>
</dbReference>
<dbReference type="NCBIfam" id="TIGR00877">
    <property type="entry name" value="purD"/>
    <property type="match status" value="1"/>
</dbReference>
<dbReference type="InterPro" id="IPR000115">
    <property type="entry name" value="PRibGlycinamide_synth"/>
</dbReference>
<dbReference type="InterPro" id="IPR037123">
    <property type="entry name" value="PRibGlycinamide_synth_C_sf"/>
</dbReference>
<dbReference type="Gene3D" id="3.30.1490.20">
    <property type="entry name" value="ATP-grasp fold, A domain"/>
    <property type="match status" value="1"/>
</dbReference>
<keyword evidence="4" id="KW-0479">Metal-binding</keyword>
<dbReference type="Gene3D" id="3.90.600.10">
    <property type="entry name" value="Phosphoribosylglycinamide synthetase, C-terminal domain"/>
    <property type="match status" value="1"/>
</dbReference>
<comment type="similarity">
    <text evidence="9">Belongs to the GARS family.</text>
</comment>
<evidence type="ECO:0000259" key="12">
    <source>
        <dbReference type="PROSITE" id="PS50975"/>
    </source>
</evidence>
<dbReference type="InterPro" id="IPR020559">
    <property type="entry name" value="PRibGlycinamide_synth_CS"/>
</dbReference>
<dbReference type="InterPro" id="IPR011761">
    <property type="entry name" value="ATP-grasp"/>
</dbReference>
<evidence type="ECO:0000256" key="8">
    <source>
        <dbReference type="ARBA" id="ARBA00023211"/>
    </source>
</evidence>
<evidence type="ECO:0000256" key="11">
    <source>
        <dbReference type="ARBA" id="ARBA00042864"/>
    </source>
</evidence>
<dbReference type="SUPFAM" id="SSF52440">
    <property type="entry name" value="PreATP-grasp domain"/>
    <property type="match status" value="1"/>
</dbReference>
<dbReference type="SUPFAM" id="SSF56059">
    <property type="entry name" value="Glutathione synthetase ATP-binding domain-like"/>
    <property type="match status" value="1"/>
</dbReference>
<dbReference type="InterPro" id="IPR011054">
    <property type="entry name" value="Rudment_hybrid_motif"/>
</dbReference>
<dbReference type="GO" id="GO:0009113">
    <property type="term" value="P:purine nucleobase biosynthetic process"/>
    <property type="evidence" value="ECO:0007669"/>
    <property type="project" value="InterPro"/>
</dbReference>
<evidence type="ECO:0000256" key="4">
    <source>
        <dbReference type="ARBA" id="ARBA00022723"/>
    </source>
</evidence>
<dbReference type="FunFam" id="3.30.1490.20:FF:000006">
    <property type="entry name" value="phosphoribosylamine--glycine ligase, chloroplastic-like"/>
    <property type="match status" value="1"/>
</dbReference>
<proteinExistence type="inferred from homology"/>
<dbReference type="Pfam" id="PF02843">
    <property type="entry name" value="GARS_C"/>
    <property type="match status" value="1"/>
</dbReference>
<dbReference type="Pfam" id="PF02844">
    <property type="entry name" value="GARS_N"/>
    <property type="match status" value="1"/>
</dbReference>
<dbReference type="GO" id="GO:0046872">
    <property type="term" value="F:metal ion binding"/>
    <property type="evidence" value="ECO:0007669"/>
    <property type="project" value="UniProtKB-KW"/>
</dbReference>
<evidence type="ECO:0000256" key="1">
    <source>
        <dbReference type="ARBA" id="ARBA00005174"/>
    </source>
</evidence>
<dbReference type="EMBL" id="UINC01002395">
    <property type="protein sequence ID" value="SUZ96230.1"/>
    <property type="molecule type" value="Genomic_DNA"/>
</dbReference>
<keyword evidence="7" id="KW-0067">ATP-binding</keyword>
<feature type="domain" description="ATP-grasp" evidence="12">
    <location>
        <begin position="105"/>
        <end position="310"/>
    </location>
</feature>
<dbReference type="InterPro" id="IPR013815">
    <property type="entry name" value="ATP_grasp_subdomain_1"/>
</dbReference>
<evidence type="ECO:0000256" key="5">
    <source>
        <dbReference type="ARBA" id="ARBA00022741"/>
    </source>
</evidence>
<dbReference type="FunFam" id="3.90.600.10:FF:000001">
    <property type="entry name" value="Trifunctional purine biosynthetic protein adenosine-3"/>
    <property type="match status" value="1"/>
</dbReference>
<name>A0A381RWK4_9ZZZZ</name>
<dbReference type="Pfam" id="PF01071">
    <property type="entry name" value="GARS_A"/>
    <property type="match status" value="1"/>
</dbReference>
<keyword evidence="3" id="KW-0436">Ligase</keyword>
<comment type="pathway">
    <text evidence="1">Purine metabolism; IMP biosynthesis via de novo pathway; N(1)-(5-phospho-D-ribosyl)glycinamide from 5-phospho-alpha-D-ribose 1-diphosphate: step 2/2.</text>
</comment>
<dbReference type="EC" id="6.3.4.13" evidence="2"/>
<dbReference type="PANTHER" id="PTHR43472">
    <property type="entry name" value="PHOSPHORIBOSYLAMINE--GLYCINE LIGASE"/>
    <property type="match status" value="1"/>
</dbReference>
<evidence type="ECO:0000256" key="7">
    <source>
        <dbReference type="ARBA" id="ARBA00022840"/>
    </source>
</evidence>
<evidence type="ECO:0000256" key="10">
    <source>
        <dbReference type="ARBA" id="ARBA00042242"/>
    </source>
</evidence>
<dbReference type="HAMAP" id="MF_00138">
    <property type="entry name" value="GARS"/>
    <property type="match status" value="1"/>
</dbReference>
<organism evidence="13">
    <name type="scientific">marine metagenome</name>
    <dbReference type="NCBI Taxonomy" id="408172"/>
    <lineage>
        <taxon>unclassified sequences</taxon>
        <taxon>metagenomes</taxon>
        <taxon>ecological metagenomes</taxon>
    </lineage>
</organism>
<dbReference type="Gene3D" id="3.30.470.20">
    <property type="entry name" value="ATP-grasp fold, B domain"/>
    <property type="match status" value="1"/>
</dbReference>
<dbReference type="PROSITE" id="PS50975">
    <property type="entry name" value="ATP_GRASP"/>
    <property type="match status" value="1"/>
</dbReference>
<evidence type="ECO:0000256" key="2">
    <source>
        <dbReference type="ARBA" id="ARBA00013255"/>
    </source>
</evidence>
<dbReference type="InterPro" id="IPR020560">
    <property type="entry name" value="PRibGlycinamide_synth_C-dom"/>
</dbReference>
<dbReference type="FunFam" id="3.30.470.20:FF:000018">
    <property type="entry name" value="Trifunctional purine biosynthetic protein adenosine-3"/>
    <property type="match status" value="1"/>
</dbReference>
<gene>
    <name evidence="13" type="ORF">METZ01_LOCUS49084</name>
</gene>
<dbReference type="InterPro" id="IPR020562">
    <property type="entry name" value="PRibGlycinamide_synth_N"/>
</dbReference>
<dbReference type="AlphaFoldDB" id="A0A381RWK4"/>
<dbReference type="GO" id="GO:0004637">
    <property type="term" value="F:phosphoribosylamine-glycine ligase activity"/>
    <property type="evidence" value="ECO:0007669"/>
    <property type="project" value="UniProtKB-EC"/>
</dbReference>
<reference evidence="13" key="1">
    <citation type="submission" date="2018-05" db="EMBL/GenBank/DDBJ databases">
        <authorList>
            <person name="Lanie J.A."/>
            <person name="Ng W.-L."/>
            <person name="Kazmierczak K.M."/>
            <person name="Andrzejewski T.M."/>
            <person name="Davidsen T.M."/>
            <person name="Wayne K.J."/>
            <person name="Tettelin H."/>
            <person name="Glass J.I."/>
            <person name="Rusch D."/>
            <person name="Podicherti R."/>
            <person name="Tsui H.-C.T."/>
            <person name="Winkler M.E."/>
        </authorList>
    </citation>
    <scope>NUCLEOTIDE SEQUENCE</scope>
</reference>
<dbReference type="UniPathway" id="UPA00074">
    <property type="reaction ID" value="UER00125"/>
</dbReference>
<dbReference type="PANTHER" id="PTHR43472:SF1">
    <property type="entry name" value="PHOSPHORIBOSYLAMINE--GLYCINE LIGASE, CHLOROPLASTIC"/>
    <property type="match status" value="1"/>
</dbReference>
<evidence type="ECO:0000256" key="9">
    <source>
        <dbReference type="ARBA" id="ARBA00038345"/>
    </source>
</evidence>
<keyword evidence="8" id="KW-0464">Manganese</keyword>
<dbReference type="GO" id="GO:0005524">
    <property type="term" value="F:ATP binding"/>
    <property type="evidence" value="ECO:0007669"/>
    <property type="project" value="UniProtKB-KW"/>
</dbReference>
<evidence type="ECO:0000256" key="3">
    <source>
        <dbReference type="ARBA" id="ARBA00022598"/>
    </source>
</evidence>
<dbReference type="SMART" id="SM01209">
    <property type="entry name" value="GARS_A"/>
    <property type="match status" value="1"/>
</dbReference>
<accession>A0A381RWK4</accession>
<dbReference type="GO" id="GO:0006189">
    <property type="term" value="P:'de novo' IMP biosynthetic process"/>
    <property type="evidence" value="ECO:0007669"/>
    <property type="project" value="UniProtKB-UniPathway"/>
</dbReference>
<evidence type="ECO:0000313" key="13">
    <source>
        <dbReference type="EMBL" id="SUZ96230.1"/>
    </source>
</evidence>